<dbReference type="Proteomes" id="UP000821845">
    <property type="component" value="Chromosome 2"/>
</dbReference>
<protein>
    <submittedName>
        <fullName evidence="1">Uncharacterized protein</fullName>
    </submittedName>
</protein>
<evidence type="ECO:0000313" key="1">
    <source>
        <dbReference type="EMBL" id="KAH6939401.1"/>
    </source>
</evidence>
<dbReference type="EMBL" id="CM023482">
    <property type="protein sequence ID" value="KAH6939401.1"/>
    <property type="molecule type" value="Genomic_DNA"/>
</dbReference>
<reference evidence="1" key="1">
    <citation type="submission" date="2020-05" db="EMBL/GenBank/DDBJ databases">
        <title>Large-scale comparative analyses of tick genomes elucidate their genetic diversity and vector capacities.</title>
        <authorList>
            <person name="Jia N."/>
            <person name="Wang J."/>
            <person name="Shi W."/>
            <person name="Du L."/>
            <person name="Sun Y."/>
            <person name="Zhan W."/>
            <person name="Jiang J."/>
            <person name="Wang Q."/>
            <person name="Zhang B."/>
            <person name="Ji P."/>
            <person name="Sakyi L.B."/>
            <person name="Cui X."/>
            <person name="Yuan T."/>
            <person name="Jiang B."/>
            <person name="Yang W."/>
            <person name="Lam T.T.-Y."/>
            <person name="Chang Q."/>
            <person name="Ding S."/>
            <person name="Wang X."/>
            <person name="Zhu J."/>
            <person name="Ruan X."/>
            <person name="Zhao L."/>
            <person name="Wei J."/>
            <person name="Que T."/>
            <person name="Du C."/>
            <person name="Cheng J."/>
            <person name="Dai P."/>
            <person name="Han X."/>
            <person name="Huang E."/>
            <person name="Gao Y."/>
            <person name="Liu J."/>
            <person name="Shao H."/>
            <person name="Ye R."/>
            <person name="Li L."/>
            <person name="Wei W."/>
            <person name="Wang X."/>
            <person name="Wang C."/>
            <person name="Yang T."/>
            <person name="Huo Q."/>
            <person name="Li W."/>
            <person name="Guo W."/>
            <person name="Chen H."/>
            <person name="Zhou L."/>
            <person name="Ni X."/>
            <person name="Tian J."/>
            <person name="Zhou Y."/>
            <person name="Sheng Y."/>
            <person name="Liu T."/>
            <person name="Pan Y."/>
            <person name="Xia L."/>
            <person name="Li J."/>
            <person name="Zhao F."/>
            <person name="Cao W."/>
        </authorList>
    </citation>
    <scope>NUCLEOTIDE SEQUENCE</scope>
    <source>
        <strain evidence="1">Hyas-2018</strain>
    </source>
</reference>
<sequence>MEFIVRNREGKSMASILLFGDVTNCGELRQLVLSGGLQVCLIRASLVADIFQVQCAVAKALANHSGGRMKTRSLLSEILYILGPTGSIGDSLRQMGAQDTDSTIVVVRLDDPGDGHLKTLMEHIKGRQLPLDSISQFTDTQALAKLFKVTEKELTVGTLLDAVVTRIALKDTV</sequence>
<proteinExistence type="predicted"/>
<organism evidence="1 2">
    <name type="scientific">Hyalomma asiaticum</name>
    <name type="common">Tick</name>
    <dbReference type="NCBI Taxonomy" id="266040"/>
    <lineage>
        <taxon>Eukaryota</taxon>
        <taxon>Metazoa</taxon>
        <taxon>Ecdysozoa</taxon>
        <taxon>Arthropoda</taxon>
        <taxon>Chelicerata</taxon>
        <taxon>Arachnida</taxon>
        <taxon>Acari</taxon>
        <taxon>Parasitiformes</taxon>
        <taxon>Ixodida</taxon>
        <taxon>Ixodoidea</taxon>
        <taxon>Ixodidae</taxon>
        <taxon>Hyalomminae</taxon>
        <taxon>Hyalomma</taxon>
    </lineage>
</organism>
<keyword evidence="2" id="KW-1185">Reference proteome</keyword>
<name>A0ACB7SZI3_HYAAI</name>
<gene>
    <name evidence="1" type="ORF">HPB50_017796</name>
</gene>
<accession>A0ACB7SZI3</accession>
<comment type="caution">
    <text evidence="1">The sequence shown here is derived from an EMBL/GenBank/DDBJ whole genome shotgun (WGS) entry which is preliminary data.</text>
</comment>
<evidence type="ECO:0000313" key="2">
    <source>
        <dbReference type="Proteomes" id="UP000821845"/>
    </source>
</evidence>